<keyword evidence="3" id="KW-0479">Metal-binding</keyword>
<dbReference type="GO" id="GO:0016853">
    <property type="term" value="F:isomerase activity"/>
    <property type="evidence" value="ECO:0007669"/>
    <property type="project" value="UniProtKB-KW"/>
</dbReference>
<keyword evidence="2" id="KW-0846">Cobalamin</keyword>
<dbReference type="PROSITE" id="PS51332">
    <property type="entry name" value="B12_BINDING"/>
    <property type="match status" value="1"/>
</dbReference>
<evidence type="ECO:0000259" key="6">
    <source>
        <dbReference type="PROSITE" id="PS51332"/>
    </source>
</evidence>
<dbReference type="InterPro" id="IPR006159">
    <property type="entry name" value="Acid_CoA_mut_C"/>
</dbReference>
<comment type="cofactor">
    <cofactor evidence="1">
        <name>adenosylcob(III)alamin</name>
        <dbReference type="ChEBI" id="CHEBI:18408"/>
    </cofactor>
</comment>
<evidence type="ECO:0000256" key="3">
    <source>
        <dbReference type="ARBA" id="ARBA00022723"/>
    </source>
</evidence>
<dbReference type="Pfam" id="PF03308">
    <property type="entry name" value="MeaB"/>
    <property type="match status" value="1"/>
</dbReference>
<dbReference type="GO" id="GO:0031419">
    <property type="term" value="F:cobalamin binding"/>
    <property type="evidence" value="ECO:0007669"/>
    <property type="project" value="UniProtKB-KW"/>
</dbReference>
<dbReference type="PANTHER" id="PTHR48101">
    <property type="entry name" value="METHYLMALONYL-COA MUTASE, MITOCHONDRIAL-RELATED"/>
    <property type="match status" value="1"/>
</dbReference>
<dbReference type="InterPro" id="IPR036724">
    <property type="entry name" value="Cobalamin-bd_sf"/>
</dbReference>
<evidence type="ECO:0000256" key="5">
    <source>
        <dbReference type="ARBA" id="ARBA00023285"/>
    </source>
</evidence>
<dbReference type="EMBL" id="BARS01008484">
    <property type="protein sequence ID" value="GAF79471.1"/>
    <property type="molecule type" value="Genomic_DNA"/>
</dbReference>
<gene>
    <name evidence="7" type="ORF">S01H1_16167</name>
</gene>
<dbReference type="Gene3D" id="3.40.50.280">
    <property type="entry name" value="Cobalamin-binding domain"/>
    <property type="match status" value="1"/>
</dbReference>
<organism evidence="7">
    <name type="scientific">marine sediment metagenome</name>
    <dbReference type="NCBI Taxonomy" id="412755"/>
    <lineage>
        <taxon>unclassified sequences</taxon>
        <taxon>metagenomes</taxon>
        <taxon>ecological metagenomes</taxon>
    </lineage>
</organism>
<dbReference type="CDD" id="cd02071">
    <property type="entry name" value="MM_CoA_mut_B12_BD"/>
    <property type="match status" value="1"/>
</dbReference>
<proteinExistence type="predicted"/>
<dbReference type="PANTHER" id="PTHR48101:SF1">
    <property type="entry name" value="METHYLMALONYL-COA MUTASE, LARGE SUBUNIT"/>
    <property type="match status" value="1"/>
</dbReference>
<dbReference type="SUPFAM" id="SSF52540">
    <property type="entry name" value="P-loop containing nucleoside triphosphate hydrolases"/>
    <property type="match status" value="1"/>
</dbReference>
<evidence type="ECO:0000313" key="7">
    <source>
        <dbReference type="EMBL" id="GAF79471.1"/>
    </source>
</evidence>
<evidence type="ECO:0000256" key="2">
    <source>
        <dbReference type="ARBA" id="ARBA00022628"/>
    </source>
</evidence>
<feature type="domain" description="B12-binding" evidence="6">
    <location>
        <begin position="1"/>
        <end position="126"/>
    </location>
</feature>
<keyword evidence="4" id="KW-0413">Isomerase</keyword>
<dbReference type="AlphaFoldDB" id="X0SWI5"/>
<dbReference type="Pfam" id="PF02310">
    <property type="entry name" value="B12-binding"/>
    <property type="match status" value="1"/>
</dbReference>
<dbReference type="InterPro" id="IPR006158">
    <property type="entry name" value="Cobalamin-bd"/>
</dbReference>
<accession>X0SWI5</accession>
<dbReference type="Gene3D" id="3.40.50.300">
    <property type="entry name" value="P-loop containing nucleotide triphosphate hydrolases"/>
    <property type="match status" value="1"/>
</dbReference>
<dbReference type="SUPFAM" id="SSF52242">
    <property type="entry name" value="Cobalamin (vitamin B12)-binding domain"/>
    <property type="match status" value="1"/>
</dbReference>
<dbReference type="GO" id="GO:0046872">
    <property type="term" value="F:metal ion binding"/>
    <property type="evidence" value="ECO:0007669"/>
    <property type="project" value="UniProtKB-KW"/>
</dbReference>
<protein>
    <recommendedName>
        <fullName evidence="6">B12-binding domain-containing protein</fullName>
    </recommendedName>
</protein>
<dbReference type="NCBIfam" id="TIGR00640">
    <property type="entry name" value="acid_CoA_mut_C"/>
    <property type="match status" value="1"/>
</dbReference>
<comment type="caution">
    <text evidence="7">The sequence shown here is derived from an EMBL/GenBank/DDBJ whole genome shotgun (WGS) entry which is preliminary data.</text>
</comment>
<reference evidence="7" key="1">
    <citation type="journal article" date="2014" name="Front. Microbiol.">
        <title>High frequency of phylogenetically diverse reductive dehalogenase-homologous genes in deep subseafloor sedimentary metagenomes.</title>
        <authorList>
            <person name="Kawai M."/>
            <person name="Futagami T."/>
            <person name="Toyoda A."/>
            <person name="Takaki Y."/>
            <person name="Nishi S."/>
            <person name="Hori S."/>
            <person name="Arai W."/>
            <person name="Tsubouchi T."/>
            <person name="Morono Y."/>
            <person name="Uchiyama I."/>
            <person name="Ito T."/>
            <person name="Fujiyama A."/>
            <person name="Inagaki F."/>
            <person name="Takami H."/>
        </authorList>
    </citation>
    <scope>NUCLEOTIDE SEQUENCE</scope>
    <source>
        <strain evidence="7">Expedition CK06-06</strain>
    </source>
</reference>
<keyword evidence="5" id="KW-0170">Cobalt</keyword>
<evidence type="ECO:0000256" key="1">
    <source>
        <dbReference type="ARBA" id="ARBA00001922"/>
    </source>
</evidence>
<dbReference type="InterPro" id="IPR027417">
    <property type="entry name" value="P-loop_NTPase"/>
</dbReference>
<feature type="non-terminal residue" evidence="7">
    <location>
        <position position="230"/>
    </location>
</feature>
<evidence type="ECO:0000256" key="4">
    <source>
        <dbReference type="ARBA" id="ARBA00023235"/>
    </source>
</evidence>
<name>X0SWI5_9ZZZZ</name>
<sequence>MLISKIGLDGHDRGAKLIVRNLRDAGMELIYTGLWQTPASTVQAAVQEDVDVVGVSLLSAAHMTIMPEVQRLCREAGIGDTPVIVGGIIPEQDQQPLRDMGLGGVFNPGTPMSTIIDAIRGLAEQRRAELEAAEDKPDINTATGLARAITWAVEGRRAALGTLSQSGPGTVRIGVTGSPGVGKSTFIGKLARALRERGRRIAVIAVDPTSPITGGSVLGDRLRMMGPQPD</sequence>